<name>A0A327NDB4_9BACT</name>
<evidence type="ECO:0000313" key="2">
    <source>
        <dbReference type="Proteomes" id="UP000249016"/>
    </source>
</evidence>
<reference evidence="1 2" key="1">
    <citation type="submission" date="2018-06" db="EMBL/GenBank/DDBJ databases">
        <title>Spirosoma sp. HMF3257 Genome sequencing and assembly.</title>
        <authorList>
            <person name="Kang H."/>
            <person name="Cha I."/>
            <person name="Kim H."/>
            <person name="Kang J."/>
            <person name="Joh K."/>
        </authorList>
    </citation>
    <scope>NUCLEOTIDE SEQUENCE [LARGE SCALE GENOMIC DNA]</scope>
    <source>
        <strain evidence="1 2">HMF3257</strain>
    </source>
</reference>
<sequence length="108" mass="12151">MANHLLIGIGGTGGKIIRAFRKTIYQEFRQTKPDNAHIGYLYIDSSDELMGLEDPTWKILGKSVQLGENSKVRIKGQNLRPVLDSVDQYPGIQPWIGDRAIWNDVLEA</sequence>
<organism evidence="1 2">
    <name type="scientific">Spirosoma telluris</name>
    <dbReference type="NCBI Taxonomy" id="2183553"/>
    <lineage>
        <taxon>Bacteria</taxon>
        <taxon>Pseudomonadati</taxon>
        <taxon>Bacteroidota</taxon>
        <taxon>Cytophagia</taxon>
        <taxon>Cytophagales</taxon>
        <taxon>Cytophagaceae</taxon>
        <taxon>Spirosoma</taxon>
    </lineage>
</organism>
<dbReference type="Pfam" id="PF13809">
    <property type="entry name" value="Tubulin_2"/>
    <property type="match status" value="1"/>
</dbReference>
<dbReference type="RefSeq" id="WP_111340099.1">
    <property type="nucleotide sequence ID" value="NZ_QLII01000001.1"/>
</dbReference>
<dbReference type="EMBL" id="QLII01000001">
    <property type="protein sequence ID" value="RAI73217.1"/>
    <property type="molecule type" value="Genomic_DNA"/>
</dbReference>
<gene>
    <name evidence="1" type="ORF">HMF3257_00140</name>
</gene>
<dbReference type="OrthoDB" id="8087696at2"/>
<dbReference type="Proteomes" id="UP000249016">
    <property type="component" value="Unassembled WGS sequence"/>
</dbReference>
<proteinExistence type="predicted"/>
<accession>A0A327NDB4</accession>
<dbReference type="InterPro" id="IPR025904">
    <property type="entry name" value="Tubulin-like"/>
</dbReference>
<keyword evidence="2" id="KW-1185">Reference proteome</keyword>
<comment type="caution">
    <text evidence="1">The sequence shown here is derived from an EMBL/GenBank/DDBJ whole genome shotgun (WGS) entry which is preliminary data.</text>
</comment>
<protein>
    <submittedName>
        <fullName evidence="1">Uncharacterized protein</fullName>
    </submittedName>
</protein>
<evidence type="ECO:0000313" key="1">
    <source>
        <dbReference type="EMBL" id="RAI73217.1"/>
    </source>
</evidence>
<dbReference type="AlphaFoldDB" id="A0A327NDB4"/>